<dbReference type="Proteomes" id="UP001530315">
    <property type="component" value="Unassembled WGS sequence"/>
</dbReference>
<keyword evidence="3" id="KW-1185">Reference proteome</keyword>
<accession>A0ABD3P998</accession>
<dbReference type="Gene3D" id="1.25.70.10">
    <property type="entry name" value="Transcription termination factor 3, mitochondrial"/>
    <property type="match status" value="1"/>
</dbReference>
<feature type="chain" id="PRO_5044844601" evidence="1">
    <location>
        <begin position="19"/>
        <end position="230"/>
    </location>
</feature>
<keyword evidence="1" id="KW-0732">Signal</keyword>
<name>A0ABD3P998_9STRA</name>
<proteinExistence type="predicted"/>
<dbReference type="InterPro" id="IPR038538">
    <property type="entry name" value="MTERF_sf"/>
</dbReference>
<reference evidence="2 3" key="1">
    <citation type="submission" date="2024-10" db="EMBL/GenBank/DDBJ databases">
        <title>Updated reference genomes for cyclostephanoid diatoms.</title>
        <authorList>
            <person name="Roberts W.R."/>
            <person name="Alverson A.J."/>
        </authorList>
    </citation>
    <scope>NUCLEOTIDE SEQUENCE [LARGE SCALE GENOMIC DNA]</scope>
    <source>
        <strain evidence="2 3">AJA276-08</strain>
    </source>
</reference>
<feature type="signal peptide" evidence="1">
    <location>
        <begin position="1"/>
        <end position="18"/>
    </location>
</feature>
<organism evidence="2 3">
    <name type="scientific">Stephanodiscus triporus</name>
    <dbReference type="NCBI Taxonomy" id="2934178"/>
    <lineage>
        <taxon>Eukaryota</taxon>
        <taxon>Sar</taxon>
        <taxon>Stramenopiles</taxon>
        <taxon>Ochrophyta</taxon>
        <taxon>Bacillariophyta</taxon>
        <taxon>Coscinodiscophyceae</taxon>
        <taxon>Thalassiosirophycidae</taxon>
        <taxon>Stephanodiscales</taxon>
        <taxon>Stephanodiscaceae</taxon>
        <taxon>Stephanodiscus</taxon>
    </lineage>
</organism>
<gene>
    <name evidence="2" type="ORF">ACHAW5_010465</name>
</gene>
<dbReference type="EMBL" id="JALLAZ020000947">
    <property type="protein sequence ID" value="KAL3783951.1"/>
    <property type="molecule type" value="Genomic_DNA"/>
</dbReference>
<evidence type="ECO:0000313" key="3">
    <source>
        <dbReference type="Proteomes" id="UP001530315"/>
    </source>
</evidence>
<evidence type="ECO:0000313" key="2">
    <source>
        <dbReference type="EMBL" id="KAL3783951.1"/>
    </source>
</evidence>
<evidence type="ECO:0000256" key="1">
    <source>
        <dbReference type="SAM" id="SignalP"/>
    </source>
</evidence>
<sequence>MKAATTLLLSAALGTTMGFAPATQTSPPTLNTPASSSTSLAFFGTAGKKSPVKKSSPLVDEAVEIYTSKFNGSAGRGKFFWESWGMPSSYQAPEDSSKLIFARKEADLVSTFNVIASLYGEDAALMMVKIQPGVLAFNKDNFRPSLEAFSTKFGAEEAREMVIRNPGLLSVKPANAEAADDLTMQLSYVVKVTRPIGALGPFVILGLLSVPAIESATGLSRGDLFASVLH</sequence>
<dbReference type="AlphaFoldDB" id="A0ABD3P998"/>
<protein>
    <submittedName>
        <fullName evidence="2">Uncharacterized protein</fullName>
    </submittedName>
</protein>
<comment type="caution">
    <text evidence="2">The sequence shown here is derived from an EMBL/GenBank/DDBJ whole genome shotgun (WGS) entry which is preliminary data.</text>
</comment>